<dbReference type="AlphaFoldDB" id="A0A9P5N3G3"/>
<gene>
    <name evidence="1" type="ORF">DFH94DRAFT_707157</name>
</gene>
<keyword evidence="2" id="KW-1185">Reference proteome</keyword>
<reference evidence="1" key="2">
    <citation type="journal article" date="2020" name="Nat. Commun.">
        <title>Large-scale genome sequencing of mycorrhizal fungi provides insights into the early evolution of symbiotic traits.</title>
        <authorList>
            <person name="Miyauchi S."/>
            <person name="Kiss E."/>
            <person name="Kuo A."/>
            <person name="Drula E."/>
            <person name="Kohler A."/>
            <person name="Sanchez-Garcia M."/>
            <person name="Morin E."/>
            <person name="Andreopoulos B."/>
            <person name="Barry K.W."/>
            <person name="Bonito G."/>
            <person name="Buee M."/>
            <person name="Carver A."/>
            <person name="Chen C."/>
            <person name="Cichocki N."/>
            <person name="Clum A."/>
            <person name="Culley D."/>
            <person name="Crous P.W."/>
            <person name="Fauchery L."/>
            <person name="Girlanda M."/>
            <person name="Hayes R.D."/>
            <person name="Keri Z."/>
            <person name="LaButti K."/>
            <person name="Lipzen A."/>
            <person name="Lombard V."/>
            <person name="Magnuson J."/>
            <person name="Maillard F."/>
            <person name="Murat C."/>
            <person name="Nolan M."/>
            <person name="Ohm R.A."/>
            <person name="Pangilinan J."/>
            <person name="Pereira M.F."/>
            <person name="Perotto S."/>
            <person name="Peter M."/>
            <person name="Pfister S."/>
            <person name="Riley R."/>
            <person name="Sitrit Y."/>
            <person name="Stielow J.B."/>
            <person name="Szollosi G."/>
            <person name="Zifcakova L."/>
            <person name="Stursova M."/>
            <person name="Spatafora J.W."/>
            <person name="Tedersoo L."/>
            <person name="Vaario L.M."/>
            <person name="Yamada A."/>
            <person name="Yan M."/>
            <person name="Wang P."/>
            <person name="Xu J."/>
            <person name="Bruns T."/>
            <person name="Baldrian P."/>
            <person name="Vilgalys R."/>
            <person name="Dunand C."/>
            <person name="Henrissat B."/>
            <person name="Grigoriev I.V."/>
            <person name="Hibbett D."/>
            <person name="Nagy L.G."/>
            <person name="Martin F.M."/>
        </authorList>
    </citation>
    <scope>NUCLEOTIDE SEQUENCE</scope>
    <source>
        <strain evidence="1">Prilba</strain>
    </source>
</reference>
<name>A0A9P5N3G3_9AGAM</name>
<accession>A0A9P5N3G3</accession>
<organism evidence="1 2">
    <name type="scientific">Russula ochroleuca</name>
    <dbReference type="NCBI Taxonomy" id="152965"/>
    <lineage>
        <taxon>Eukaryota</taxon>
        <taxon>Fungi</taxon>
        <taxon>Dikarya</taxon>
        <taxon>Basidiomycota</taxon>
        <taxon>Agaricomycotina</taxon>
        <taxon>Agaricomycetes</taxon>
        <taxon>Russulales</taxon>
        <taxon>Russulaceae</taxon>
        <taxon>Russula</taxon>
    </lineage>
</organism>
<comment type="caution">
    <text evidence="1">The sequence shown here is derived from an EMBL/GenBank/DDBJ whole genome shotgun (WGS) entry which is preliminary data.</text>
</comment>
<sequence>MDLPLFSCGVIVLVVVHRVPYGYGWRHRRGSIRNWDRGSRSSRSSSRTLMWASDTIERELNCNWFQCSMYTTAIRLRDH</sequence>
<reference evidence="1" key="1">
    <citation type="submission" date="2019-10" db="EMBL/GenBank/DDBJ databases">
        <authorList>
            <consortium name="DOE Joint Genome Institute"/>
            <person name="Kuo A."/>
            <person name="Miyauchi S."/>
            <person name="Kiss E."/>
            <person name="Drula E."/>
            <person name="Kohler A."/>
            <person name="Sanchez-Garcia M."/>
            <person name="Andreopoulos B."/>
            <person name="Barry K.W."/>
            <person name="Bonito G."/>
            <person name="Buee M."/>
            <person name="Carver A."/>
            <person name="Chen C."/>
            <person name="Cichocki N."/>
            <person name="Clum A."/>
            <person name="Culley D."/>
            <person name="Crous P.W."/>
            <person name="Fauchery L."/>
            <person name="Girlanda M."/>
            <person name="Hayes R."/>
            <person name="Keri Z."/>
            <person name="LaButti K."/>
            <person name="Lipzen A."/>
            <person name="Lombard V."/>
            <person name="Magnuson J."/>
            <person name="Maillard F."/>
            <person name="Morin E."/>
            <person name="Murat C."/>
            <person name="Nolan M."/>
            <person name="Ohm R."/>
            <person name="Pangilinan J."/>
            <person name="Pereira M."/>
            <person name="Perotto S."/>
            <person name="Peter M."/>
            <person name="Riley R."/>
            <person name="Sitrit Y."/>
            <person name="Stielow B."/>
            <person name="Szollosi G."/>
            <person name="Zifcakova L."/>
            <person name="Stursova M."/>
            <person name="Spatafora J.W."/>
            <person name="Tedersoo L."/>
            <person name="Vaario L.-M."/>
            <person name="Yamada A."/>
            <person name="Yan M."/>
            <person name="Wang P."/>
            <person name="Xu J."/>
            <person name="Bruns T."/>
            <person name="Baldrian P."/>
            <person name="Vilgalys R."/>
            <person name="Henrissat B."/>
            <person name="Grigoriev I.V."/>
            <person name="Hibbett D."/>
            <person name="Nagy L.G."/>
            <person name="Martin F.M."/>
        </authorList>
    </citation>
    <scope>NUCLEOTIDE SEQUENCE</scope>
    <source>
        <strain evidence="1">Prilba</strain>
    </source>
</reference>
<evidence type="ECO:0000313" key="1">
    <source>
        <dbReference type="EMBL" id="KAF8485706.1"/>
    </source>
</evidence>
<protein>
    <submittedName>
        <fullName evidence="1">Uncharacterized protein</fullName>
    </submittedName>
</protein>
<evidence type="ECO:0000313" key="2">
    <source>
        <dbReference type="Proteomes" id="UP000759537"/>
    </source>
</evidence>
<proteinExistence type="predicted"/>
<dbReference type="Proteomes" id="UP000759537">
    <property type="component" value="Unassembled WGS sequence"/>
</dbReference>
<dbReference type="EMBL" id="WHVB01000002">
    <property type="protein sequence ID" value="KAF8485706.1"/>
    <property type="molecule type" value="Genomic_DNA"/>
</dbReference>